<evidence type="ECO:0000313" key="2">
    <source>
        <dbReference type="EMBL" id="CEK89867.1"/>
    </source>
</evidence>
<evidence type="ECO:0000256" key="1">
    <source>
        <dbReference type="SAM" id="MobiDB-lite"/>
    </source>
</evidence>
<feature type="non-terminal residue" evidence="3">
    <location>
        <position position="1"/>
    </location>
</feature>
<dbReference type="EMBL" id="HACG01043003">
    <property type="protein sequence ID" value="CEK89868.1"/>
    <property type="molecule type" value="Transcribed_RNA"/>
</dbReference>
<reference evidence="3" key="1">
    <citation type="submission" date="2014-12" db="EMBL/GenBank/DDBJ databases">
        <title>Insight into the proteome of Arion vulgaris.</title>
        <authorList>
            <person name="Aradska J."/>
            <person name="Bulat T."/>
            <person name="Smidak R."/>
            <person name="Sarate P."/>
            <person name="Gangsoo J."/>
            <person name="Sialana F."/>
            <person name="Bilban M."/>
            <person name="Lubec G."/>
        </authorList>
    </citation>
    <scope>NUCLEOTIDE SEQUENCE</scope>
    <source>
        <tissue evidence="3">Skin</tissue>
    </source>
</reference>
<protein>
    <submittedName>
        <fullName evidence="3">Uncharacterized protein</fullName>
    </submittedName>
</protein>
<organism evidence="3">
    <name type="scientific">Arion vulgaris</name>
    <dbReference type="NCBI Taxonomy" id="1028688"/>
    <lineage>
        <taxon>Eukaryota</taxon>
        <taxon>Metazoa</taxon>
        <taxon>Spiralia</taxon>
        <taxon>Lophotrochozoa</taxon>
        <taxon>Mollusca</taxon>
        <taxon>Gastropoda</taxon>
        <taxon>Heterobranchia</taxon>
        <taxon>Euthyneura</taxon>
        <taxon>Panpulmonata</taxon>
        <taxon>Eupulmonata</taxon>
        <taxon>Stylommatophora</taxon>
        <taxon>Helicina</taxon>
        <taxon>Arionoidea</taxon>
        <taxon>Arionidae</taxon>
        <taxon>Arion</taxon>
    </lineage>
</organism>
<feature type="region of interest" description="Disordered" evidence="1">
    <location>
        <begin position="44"/>
        <end position="64"/>
    </location>
</feature>
<proteinExistence type="predicted"/>
<evidence type="ECO:0000313" key="3">
    <source>
        <dbReference type="EMBL" id="CEK89868.1"/>
    </source>
</evidence>
<gene>
    <name evidence="3" type="primary">ORF173457</name>
    <name evidence="2" type="synonym">ORF173456</name>
</gene>
<name>A0A0B7BA14_9EUPU</name>
<dbReference type="AlphaFoldDB" id="A0A0B7BA14"/>
<sequence>SGLEKRKTRCIERFAPGVFFFDLMLKGKTGLENRQIDGRLVAERSGAHRTTNSSMRMEVDEDGG</sequence>
<dbReference type="EMBL" id="HACG01043002">
    <property type="protein sequence ID" value="CEK89867.1"/>
    <property type="molecule type" value="Transcribed_RNA"/>
</dbReference>
<accession>A0A0B7BA14</accession>